<feature type="region of interest" description="Disordered" evidence="1">
    <location>
        <begin position="46"/>
        <end position="72"/>
    </location>
</feature>
<reference evidence="2" key="1">
    <citation type="submission" date="2018-12" db="EMBL/GenBank/DDBJ databases">
        <authorList>
            <person name="Will S."/>
            <person name="Neumann-Schaal M."/>
            <person name="Henke P."/>
        </authorList>
    </citation>
    <scope>NUCLEOTIDE SEQUENCE</scope>
    <source>
        <strain evidence="2">PCC 7102</strain>
    </source>
</reference>
<keyword evidence="3" id="KW-1185">Reference proteome</keyword>
<evidence type="ECO:0000313" key="3">
    <source>
        <dbReference type="Proteomes" id="UP000271624"/>
    </source>
</evidence>
<name>A0A3S1A7M2_9CYAN</name>
<proteinExistence type="predicted"/>
<dbReference type="Proteomes" id="UP000271624">
    <property type="component" value="Unassembled WGS sequence"/>
</dbReference>
<gene>
    <name evidence="2" type="ORF">DSM106972_092010</name>
</gene>
<reference evidence="2" key="2">
    <citation type="journal article" date="2019" name="Genome Biol. Evol.">
        <title>Day and night: Metabolic profiles and evolutionary relationships of six axenic non-marine cyanobacteria.</title>
        <authorList>
            <person name="Will S.E."/>
            <person name="Henke P."/>
            <person name="Boedeker C."/>
            <person name="Huang S."/>
            <person name="Brinkmann H."/>
            <person name="Rohde M."/>
            <person name="Jarek M."/>
            <person name="Friedl T."/>
            <person name="Seufert S."/>
            <person name="Schumacher M."/>
            <person name="Overmann J."/>
            <person name="Neumann-Schaal M."/>
            <person name="Petersen J."/>
        </authorList>
    </citation>
    <scope>NUCLEOTIDE SEQUENCE [LARGE SCALE GENOMIC DNA]</scope>
    <source>
        <strain evidence="2">PCC 7102</strain>
    </source>
</reference>
<evidence type="ECO:0000313" key="2">
    <source>
        <dbReference type="EMBL" id="RUS94950.1"/>
    </source>
</evidence>
<dbReference type="AlphaFoldDB" id="A0A3S1A7M2"/>
<dbReference type="RefSeq" id="WP_127087143.1">
    <property type="nucleotide sequence ID" value="NZ_RSCL01000045.1"/>
</dbReference>
<organism evidence="2 3">
    <name type="scientific">Dulcicalothrix desertica PCC 7102</name>
    <dbReference type="NCBI Taxonomy" id="232991"/>
    <lineage>
        <taxon>Bacteria</taxon>
        <taxon>Bacillati</taxon>
        <taxon>Cyanobacteriota</taxon>
        <taxon>Cyanophyceae</taxon>
        <taxon>Nostocales</taxon>
        <taxon>Calotrichaceae</taxon>
        <taxon>Dulcicalothrix</taxon>
    </lineage>
</organism>
<dbReference type="OrthoDB" id="9911424at2"/>
<protein>
    <submittedName>
        <fullName evidence="2">Uncharacterized protein</fullName>
    </submittedName>
</protein>
<accession>A0A3S1A7M2</accession>
<evidence type="ECO:0000256" key="1">
    <source>
        <dbReference type="SAM" id="MobiDB-lite"/>
    </source>
</evidence>
<comment type="caution">
    <text evidence="2">The sequence shown here is derived from an EMBL/GenBank/DDBJ whole genome shotgun (WGS) entry which is preliminary data.</text>
</comment>
<feature type="compositionally biased region" description="Polar residues" evidence="1">
    <location>
        <begin position="56"/>
        <end position="66"/>
    </location>
</feature>
<dbReference type="EMBL" id="RSCL01000045">
    <property type="protein sequence ID" value="RUS94950.1"/>
    <property type="molecule type" value="Genomic_DNA"/>
</dbReference>
<sequence>MTSKGNNGHRKDVKPNDLEVFEPAFMPGEEDDEKVGYFKADIKGEEGEIVDKLPTELTNEPSTPNDESSEDS</sequence>